<proteinExistence type="predicted"/>
<reference evidence="4" key="1">
    <citation type="journal article" date="2019" name="Int. J. Syst. Evol. Microbiol.">
        <title>The Global Catalogue of Microorganisms (GCM) 10K type strain sequencing project: providing services to taxonomists for standard genome sequencing and annotation.</title>
        <authorList>
            <consortium name="The Broad Institute Genomics Platform"/>
            <consortium name="The Broad Institute Genome Sequencing Center for Infectious Disease"/>
            <person name="Wu L."/>
            <person name="Ma J."/>
        </authorList>
    </citation>
    <scope>NUCLEOTIDE SEQUENCE [LARGE SCALE GENOMIC DNA]</scope>
    <source>
        <strain evidence="4">JCM 16704</strain>
    </source>
</reference>
<accession>A0ABP7YU73</accession>
<feature type="transmembrane region" description="Helical" evidence="1">
    <location>
        <begin position="76"/>
        <end position="95"/>
    </location>
</feature>
<feature type="transmembrane region" description="Helical" evidence="1">
    <location>
        <begin position="190"/>
        <end position="207"/>
    </location>
</feature>
<evidence type="ECO:0000256" key="1">
    <source>
        <dbReference type="SAM" id="Phobius"/>
    </source>
</evidence>
<gene>
    <name evidence="3" type="ORF">GCM10022216_19780</name>
</gene>
<keyword evidence="1" id="KW-1133">Transmembrane helix</keyword>
<dbReference type="Pfam" id="PF13386">
    <property type="entry name" value="DsbD_2"/>
    <property type="match status" value="1"/>
</dbReference>
<dbReference type="RefSeq" id="WP_344674537.1">
    <property type="nucleotide sequence ID" value="NZ_BAAAZI010000007.1"/>
</dbReference>
<keyword evidence="1" id="KW-0812">Transmembrane</keyword>
<name>A0ABP7YU73_9SPHI</name>
<dbReference type="PANTHER" id="PTHR42208">
    <property type="entry name" value="HEAVY METAL TRANSPORTER-RELATED"/>
    <property type="match status" value="1"/>
</dbReference>
<feature type="transmembrane region" description="Helical" evidence="1">
    <location>
        <begin position="124"/>
        <end position="145"/>
    </location>
</feature>
<keyword evidence="1" id="KW-0472">Membrane</keyword>
<keyword evidence="4" id="KW-1185">Reference proteome</keyword>
<feature type="transmembrane region" description="Helical" evidence="1">
    <location>
        <begin position="157"/>
        <end position="178"/>
    </location>
</feature>
<organism evidence="3 4">
    <name type="scientific">Sphingobacterium kyonggiense</name>
    <dbReference type="NCBI Taxonomy" id="714075"/>
    <lineage>
        <taxon>Bacteria</taxon>
        <taxon>Pseudomonadati</taxon>
        <taxon>Bacteroidota</taxon>
        <taxon>Sphingobacteriia</taxon>
        <taxon>Sphingobacteriales</taxon>
        <taxon>Sphingobacteriaceae</taxon>
        <taxon>Sphingobacterium</taxon>
    </lineage>
</organism>
<feature type="transmembrane region" description="Helical" evidence="1">
    <location>
        <begin position="6"/>
        <end position="30"/>
    </location>
</feature>
<feature type="transmembrane region" description="Helical" evidence="1">
    <location>
        <begin position="51"/>
        <end position="70"/>
    </location>
</feature>
<feature type="domain" description="Urease accessory protein UreH-like transmembrane" evidence="2">
    <location>
        <begin position="7"/>
        <end position="204"/>
    </location>
</feature>
<evidence type="ECO:0000259" key="2">
    <source>
        <dbReference type="Pfam" id="PF13386"/>
    </source>
</evidence>
<dbReference type="EMBL" id="BAAAZI010000007">
    <property type="protein sequence ID" value="GAA4140556.1"/>
    <property type="molecule type" value="Genomic_DNA"/>
</dbReference>
<evidence type="ECO:0000313" key="4">
    <source>
        <dbReference type="Proteomes" id="UP001500101"/>
    </source>
</evidence>
<dbReference type="PANTHER" id="PTHR42208:SF1">
    <property type="entry name" value="HEAVY METAL TRANSPORTER"/>
    <property type="match status" value="1"/>
</dbReference>
<dbReference type="InterPro" id="IPR039447">
    <property type="entry name" value="UreH-like_TM_dom"/>
</dbReference>
<sequence>MTYHYLAFFMGLLGSIHCAVMCGPLLLAVQAGQGISWKTTFNKLLYQFGRILTYGLIGLFLGLLGNVASLQGWQQGFSLVTGILLFAIGLFYMFGKSSSNLAAIQTKAIQPFAKFMGKWLYRPGGSFVAGVLNGILPCGMVYMALASAVNADSIWNSFYFMLLFGLGTLPLLLVFSFAGNFPKRIFKKGFSTVLPILFILMGVWFILRGANLDIPYLSPLIHVDGAMNCAF</sequence>
<evidence type="ECO:0000313" key="3">
    <source>
        <dbReference type="EMBL" id="GAA4140556.1"/>
    </source>
</evidence>
<comment type="caution">
    <text evidence="3">The sequence shown here is derived from an EMBL/GenBank/DDBJ whole genome shotgun (WGS) entry which is preliminary data.</text>
</comment>
<dbReference type="Proteomes" id="UP001500101">
    <property type="component" value="Unassembled WGS sequence"/>
</dbReference>
<protein>
    <submittedName>
        <fullName evidence="3">Sulfite exporter TauE/SafE family protein</fullName>
    </submittedName>
</protein>